<keyword evidence="2" id="KW-1185">Reference proteome</keyword>
<evidence type="ECO:0000313" key="1">
    <source>
        <dbReference type="EMBL" id="SEA42573.1"/>
    </source>
</evidence>
<organism evidence="1 2">
    <name type="scientific">Thalassobacillus cyri</name>
    <dbReference type="NCBI Taxonomy" id="571932"/>
    <lineage>
        <taxon>Bacteria</taxon>
        <taxon>Bacillati</taxon>
        <taxon>Bacillota</taxon>
        <taxon>Bacilli</taxon>
        <taxon>Bacillales</taxon>
        <taxon>Bacillaceae</taxon>
        <taxon>Thalassobacillus</taxon>
    </lineage>
</organism>
<dbReference type="InterPro" id="IPR052565">
    <property type="entry name" value="Glutaredoxin-like_YDR286C"/>
</dbReference>
<accession>A0A1H4B335</accession>
<dbReference type="InterPro" id="IPR008554">
    <property type="entry name" value="Glutaredoxin-like"/>
</dbReference>
<reference evidence="1 2" key="1">
    <citation type="submission" date="2016-10" db="EMBL/GenBank/DDBJ databases">
        <authorList>
            <person name="de Groot N.N."/>
        </authorList>
    </citation>
    <scope>NUCLEOTIDE SEQUENCE [LARGE SCALE GENOMIC DNA]</scope>
    <source>
        <strain evidence="1 2">CCM7597</strain>
    </source>
</reference>
<dbReference type="PANTHER" id="PTHR33558:SF1">
    <property type="entry name" value="GLUTAREDOXIN-LIKE PROTEIN C5ORF63 HOMOLOG"/>
    <property type="match status" value="1"/>
</dbReference>
<name>A0A1H4B335_9BACI</name>
<dbReference type="Proteomes" id="UP000198584">
    <property type="component" value="Unassembled WGS sequence"/>
</dbReference>
<dbReference type="PANTHER" id="PTHR33558">
    <property type="entry name" value="GLUTAREDOXIN-LIKE PROTEIN C5ORF63 HOMOLOG"/>
    <property type="match status" value="1"/>
</dbReference>
<protein>
    <submittedName>
        <fullName evidence="1">Glutaredoxin-like domain</fullName>
    </submittedName>
</protein>
<dbReference type="STRING" id="571932.SAMN05421743_104296"/>
<dbReference type="Pfam" id="PF05768">
    <property type="entry name" value="Glrx-like"/>
    <property type="match status" value="1"/>
</dbReference>
<dbReference type="SUPFAM" id="SSF52833">
    <property type="entry name" value="Thioredoxin-like"/>
    <property type="match status" value="1"/>
</dbReference>
<dbReference type="Gene3D" id="3.40.30.10">
    <property type="entry name" value="Glutaredoxin"/>
    <property type="match status" value="1"/>
</dbReference>
<evidence type="ECO:0000313" key="2">
    <source>
        <dbReference type="Proteomes" id="UP000198584"/>
    </source>
</evidence>
<proteinExistence type="predicted"/>
<dbReference type="AlphaFoldDB" id="A0A1H4B335"/>
<dbReference type="PROSITE" id="PS51354">
    <property type="entry name" value="GLUTAREDOXIN_2"/>
    <property type="match status" value="1"/>
</dbReference>
<dbReference type="EMBL" id="FNQR01000004">
    <property type="protein sequence ID" value="SEA42573.1"/>
    <property type="molecule type" value="Genomic_DNA"/>
</dbReference>
<dbReference type="InterPro" id="IPR036249">
    <property type="entry name" value="Thioredoxin-like_sf"/>
</dbReference>
<sequence length="79" mass="9597">MKEIILYSKENCCLCDDAKELLEMLKKDYNFTVLEKDIYRDDALLERYQFEIPVVKIDNEELNCEQIDIFSLRERLQEK</sequence>
<dbReference type="RefSeq" id="WP_245728880.1">
    <property type="nucleotide sequence ID" value="NZ_FNQR01000004.1"/>
</dbReference>
<gene>
    <name evidence="1" type="ORF">SAMN05421743_104296</name>
</gene>